<dbReference type="PANTHER" id="PTHR20974">
    <property type="entry name" value="UPF0585 PROTEIN CG18661"/>
    <property type="match status" value="1"/>
</dbReference>
<keyword evidence="2" id="KW-1185">Reference proteome</keyword>
<reference evidence="1" key="1">
    <citation type="journal article" date="2021" name="Front. Microbiol.">
        <title>Comprehensive Comparative Genomics and Phenotyping of Methylobacterium Species.</title>
        <authorList>
            <person name="Alessa O."/>
            <person name="Ogura Y."/>
            <person name="Fujitani Y."/>
            <person name="Takami H."/>
            <person name="Hayashi T."/>
            <person name="Sahin N."/>
            <person name="Tani A."/>
        </authorList>
    </citation>
    <scope>NUCLEOTIDE SEQUENCE</scope>
    <source>
        <strain evidence="1">DSM 19015</strain>
    </source>
</reference>
<protein>
    <recommendedName>
        <fullName evidence="3">SAM-dependent methyltransferase</fullName>
    </recommendedName>
</protein>
<dbReference type="PANTHER" id="PTHR20974:SF0">
    <property type="entry name" value="UPF0585 PROTEIN CG18661"/>
    <property type="match status" value="1"/>
</dbReference>
<evidence type="ECO:0008006" key="3">
    <source>
        <dbReference type="Google" id="ProtNLM"/>
    </source>
</evidence>
<gene>
    <name evidence="1" type="ORF">OCOJLMKI_2676</name>
</gene>
<dbReference type="Proteomes" id="UP001055125">
    <property type="component" value="Unassembled WGS sequence"/>
</dbReference>
<organism evidence="1 2">
    <name type="scientific">Methylobacterium iners</name>
    <dbReference type="NCBI Taxonomy" id="418707"/>
    <lineage>
        <taxon>Bacteria</taxon>
        <taxon>Pseudomonadati</taxon>
        <taxon>Pseudomonadota</taxon>
        <taxon>Alphaproteobacteria</taxon>
        <taxon>Hyphomicrobiales</taxon>
        <taxon>Methylobacteriaceae</taxon>
        <taxon>Methylobacterium</taxon>
    </lineage>
</organism>
<name>A0ABQ4RZ28_9HYPH</name>
<reference evidence="1" key="2">
    <citation type="submission" date="2021-08" db="EMBL/GenBank/DDBJ databases">
        <authorList>
            <person name="Tani A."/>
            <person name="Ola A."/>
            <person name="Ogura Y."/>
            <person name="Katsura K."/>
            <person name="Hayashi T."/>
        </authorList>
    </citation>
    <scope>NUCLEOTIDE SEQUENCE</scope>
    <source>
        <strain evidence="1">DSM 19015</strain>
    </source>
</reference>
<proteinExistence type="predicted"/>
<dbReference type="SUPFAM" id="SSF53335">
    <property type="entry name" value="S-adenosyl-L-methionine-dependent methyltransferases"/>
    <property type="match status" value="1"/>
</dbReference>
<evidence type="ECO:0000313" key="1">
    <source>
        <dbReference type="EMBL" id="GJD95464.1"/>
    </source>
</evidence>
<dbReference type="Pfam" id="PF06080">
    <property type="entry name" value="DUF938"/>
    <property type="match status" value="1"/>
</dbReference>
<sequence length="206" mass="21676">MLRQDAIDEALSAPAVARNKDVILQVLRQALPQTGLVLEVASGTGEHAVHFATTLPGLRWLPSDPNAIALGSIRAHVGAAGLTNVLPPVRLDASASSWPVEKADAIVAINMIHIAPWSATEGLMAGAARLLPDFGLLYLYGPFLTGGTHTGPGNAAFDADLRARDPEWGVRDVDAVARAAAAHGLHLADRIAMPANNLSLLFRREP</sequence>
<dbReference type="InterPro" id="IPR029063">
    <property type="entry name" value="SAM-dependent_MTases_sf"/>
</dbReference>
<dbReference type="InterPro" id="IPR010342">
    <property type="entry name" value="DUF938"/>
</dbReference>
<accession>A0ABQ4RZ28</accession>
<dbReference type="EMBL" id="BPQP01000037">
    <property type="protein sequence ID" value="GJD95464.1"/>
    <property type="molecule type" value="Genomic_DNA"/>
</dbReference>
<dbReference type="Gene3D" id="3.40.50.150">
    <property type="entry name" value="Vaccinia Virus protein VP39"/>
    <property type="match status" value="1"/>
</dbReference>
<evidence type="ECO:0000313" key="2">
    <source>
        <dbReference type="Proteomes" id="UP001055125"/>
    </source>
</evidence>
<comment type="caution">
    <text evidence="1">The sequence shown here is derived from an EMBL/GenBank/DDBJ whole genome shotgun (WGS) entry which is preliminary data.</text>
</comment>
<dbReference type="RefSeq" id="WP_238244609.1">
    <property type="nucleotide sequence ID" value="NZ_BPQP01000037.1"/>
</dbReference>